<accession>A0A1F7GJ09</accession>
<dbReference type="PANTHER" id="PTHR15394:SF3">
    <property type="entry name" value="SERINE HYDROLASE RBBP9"/>
    <property type="match status" value="1"/>
</dbReference>
<protein>
    <recommendedName>
        <fullName evidence="3">Serine hydrolase family protein</fullName>
    </recommendedName>
</protein>
<evidence type="ECO:0000313" key="2">
    <source>
        <dbReference type="Proteomes" id="UP000176850"/>
    </source>
</evidence>
<evidence type="ECO:0000313" key="1">
    <source>
        <dbReference type="EMBL" id="OGK18978.1"/>
    </source>
</evidence>
<dbReference type="SUPFAM" id="SSF53474">
    <property type="entry name" value="alpha/beta-Hydrolases"/>
    <property type="match status" value="1"/>
</dbReference>
<dbReference type="PANTHER" id="PTHR15394">
    <property type="entry name" value="SERINE HYDROLASE RBBP9"/>
    <property type="match status" value="1"/>
</dbReference>
<dbReference type="InterPro" id="IPR010662">
    <property type="entry name" value="RBBP9/YdeN"/>
</dbReference>
<dbReference type="Proteomes" id="UP000176850">
    <property type="component" value="Unassembled WGS sequence"/>
</dbReference>
<dbReference type="Pfam" id="PF06821">
    <property type="entry name" value="Ser_hydrolase"/>
    <property type="match status" value="1"/>
</dbReference>
<dbReference type="Gene3D" id="3.40.50.1820">
    <property type="entry name" value="alpha/beta hydrolase"/>
    <property type="match status" value="1"/>
</dbReference>
<dbReference type="InterPro" id="IPR029058">
    <property type="entry name" value="AB_hydrolase_fold"/>
</dbReference>
<dbReference type="GO" id="GO:0016787">
    <property type="term" value="F:hydrolase activity"/>
    <property type="evidence" value="ECO:0007669"/>
    <property type="project" value="InterPro"/>
</dbReference>
<reference evidence="1 2" key="1">
    <citation type="journal article" date="2016" name="Nat. Commun.">
        <title>Thousands of microbial genomes shed light on interconnected biogeochemical processes in an aquifer system.</title>
        <authorList>
            <person name="Anantharaman K."/>
            <person name="Brown C.T."/>
            <person name="Hug L.A."/>
            <person name="Sharon I."/>
            <person name="Castelle C.J."/>
            <person name="Probst A.J."/>
            <person name="Thomas B.C."/>
            <person name="Singh A."/>
            <person name="Wilkins M.J."/>
            <person name="Karaoz U."/>
            <person name="Brodie E.L."/>
            <person name="Williams K.H."/>
            <person name="Hubbard S.S."/>
            <person name="Banfield J.F."/>
        </authorList>
    </citation>
    <scope>NUCLEOTIDE SEQUENCE [LARGE SCALE GENOMIC DNA]</scope>
</reference>
<name>A0A1F7GJ09_9BACT</name>
<proteinExistence type="predicted"/>
<comment type="caution">
    <text evidence="1">The sequence shown here is derived from an EMBL/GenBank/DDBJ whole genome shotgun (WGS) entry which is preliminary data.</text>
</comment>
<dbReference type="EMBL" id="MFZH01000020">
    <property type="protein sequence ID" value="OGK18978.1"/>
    <property type="molecule type" value="Genomic_DNA"/>
</dbReference>
<sequence>MKRVVIIHCWEGTPDYCWYPQTKKELEERGFEVQVPEMPETMSPKLATWLPKLKEVAGVPNENLFLIGHSLGCITILKYLETLDENQKVGGVVMIAGFTDDVGYSELTNFFVDEIDFEKIKTKANHFIAIQSDNDPYVDLKYGDILKEKLGVKLIIKHAMDHFSTITSFPDVSEEVLMMT</sequence>
<dbReference type="AlphaFoldDB" id="A0A1F7GJ09"/>
<gene>
    <name evidence="1" type="ORF">A2799_04120</name>
</gene>
<organism evidence="1 2">
    <name type="scientific">Candidatus Roizmanbacteria bacterium RIFCSPHIGHO2_01_FULL_39_24</name>
    <dbReference type="NCBI Taxonomy" id="1802032"/>
    <lineage>
        <taxon>Bacteria</taxon>
        <taxon>Candidatus Roizmaniibacteriota</taxon>
    </lineage>
</organism>
<evidence type="ECO:0008006" key="3">
    <source>
        <dbReference type="Google" id="ProtNLM"/>
    </source>
</evidence>